<proteinExistence type="predicted"/>
<dbReference type="RefSeq" id="WP_203847034.1">
    <property type="nucleotide sequence ID" value="NZ_BAAAVW010000009.1"/>
</dbReference>
<sequence length="130" mass="14589">MRRGGPDDSTVDVRRRRRSQAGELVRTIAATEPPALDRPAPLTGRAPAWRPLREVLTQRAFETWIHTDDVRTPCWRLPPEPPPRQLRHIADFALRLPPAAMDTAGRGRTAKYRLSSALRRIAVQGAGRAD</sequence>
<gene>
    <name evidence="2" type="ORF">Dsi01nite_032790</name>
</gene>
<dbReference type="EMBL" id="BONQ01000050">
    <property type="protein sequence ID" value="GIG45238.1"/>
    <property type="molecule type" value="Genomic_DNA"/>
</dbReference>
<dbReference type="Gene3D" id="1.20.120.450">
    <property type="entry name" value="dinb family like domain"/>
    <property type="match status" value="1"/>
</dbReference>
<evidence type="ECO:0000256" key="1">
    <source>
        <dbReference type="SAM" id="MobiDB-lite"/>
    </source>
</evidence>
<accession>A0A919UC24</accession>
<protein>
    <submittedName>
        <fullName evidence="2">Uncharacterized protein</fullName>
    </submittedName>
</protein>
<dbReference type="SUPFAM" id="SSF109854">
    <property type="entry name" value="DinB/YfiT-like putative metalloenzymes"/>
    <property type="match status" value="1"/>
</dbReference>
<dbReference type="InterPro" id="IPR034660">
    <property type="entry name" value="DinB/YfiT-like"/>
</dbReference>
<dbReference type="Proteomes" id="UP000660611">
    <property type="component" value="Unassembled WGS sequence"/>
</dbReference>
<evidence type="ECO:0000313" key="3">
    <source>
        <dbReference type="Proteomes" id="UP000660611"/>
    </source>
</evidence>
<feature type="region of interest" description="Disordered" evidence="1">
    <location>
        <begin position="1"/>
        <end position="23"/>
    </location>
</feature>
<dbReference type="AlphaFoldDB" id="A0A919UC24"/>
<keyword evidence="3" id="KW-1185">Reference proteome</keyword>
<reference evidence="2" key="1">
    <citation type="submission" date="2021-01" db="EMBL/GenBank/DDBJ databases">
        <title>Whole genome shotgun sequence of Dactylosporangium siamense NBRC 106093.</title>
        <authorList>
            <person name="Komaki H."/>
            <person name="Tamura T."/>
        </authorList>
    </citation>
    <scope>NUCLEOTIDE SEQUENCE</scope>
    <source>
        <strain evidence="2">NBRC 106093</strain>
    </source>
</reference>
<name>A0A919UC24_9ACTN</name>
<organism evidence="2 3">
    <name type="scientific">Dactylosporangium siamense</name>
    <dbReference type="NCBI Taxonomy" id="685454"/>
    <lineage>
        <taxon>Bacteria</taxon>
        <taxon>Bacillati</taxon>
        <taxon>Actinomycetota</taxon>
        <taxon>Actinomycetes</taxon>
        <taxon>Micromonosporales</taxon>
        <taxon>Micromonosporaceae</taxon>
        <taxon>Dactylosporangium</taxon>
    </lineage>
</organism>
<comment type="caution">
    <text evidence="2">The sequence shown here is derived from an EMBL/GenBank/DDBJ whole genome shotgun (WGS) entry which is preliminary data.</text>
</comment>
<evidence type="ECO:0000313" key="2">
    <source>
        <dbReference type="EMBL" id="GIG45238.1"/>
    </source>
</evidence>